<dbReference type="InterPro" id="IPR016818">
    <property type="entry name" value="NOSIP"/>
</dbReference>
<sequence length="285" mass="32500">MSRHSKNSTATTHFTYHERSAAGHGTLKRRYGKDSQLPFGFCCLCVATTFEKEPLVSPSGFLYCKECIYSNLLAQKRSIQEAVDAYERYCEKKEIERQDAIIEKDKKKLQQFLDPSRAGVEQFVPERNEKDDVKAKLSEKVDRRTEEEKRDAMKKTSFWIPECAPTAEVAVEKPDMHTKDPMSNENMKLKHLMPVKFEWSVDGKDKSILCALTKKAITHHQAVLIRPSGQVMLESCLRDTVFPTMTCPISGLKLRKKDIIKLQSGGTGYSAHSNVEAKKYRPSMT</sequence>
<feature type="domain" description="Nitric oxide synthase-interacting protein zinc-finger" evidence="4">
    <location>
        <begin position="4"/>
        <end position="76"/>
    </location>
</feature>
<dbReference type="PANTHER" id="PTHR13063">
    <property type="entry name" value="ENOS INTERACTING PROTEIN"/>
    <property type="match status" value="1"/>
</dbReference>
<evidence type="ECO:0000259" key="4">
    <source>
        <dbReference type="Pfam" id="PF15906"/>
    </source>
</evidence>
<gene>
    <name evidence="5" type="ORF">N0F65_005522</name>
</gene>
<dbReference type="PANTHER" id="PTHR13063:SF10">
    <property type="entry name" value="NITRIC OXIDE SYNTHASE-INTERACTING PROTEIN"/>
    <property type="match status" value="1"/>
</dbReference>
<reference evidence="5" key="2">
    <citation type="journal article" date="2023" name="Microbiol Resour">
        <title>Decontamination and Annotation of the Draft Genome Sequence of the Oomycete Lagenidium giganteum ARSEF 373.</title>
        <authorList>
            <person name="Morgan W.R."/>
            <person name="Tartar A."/>
        </authorList>
    </citation>
    <scope>NUCLEOTIDE SEQUENCE</scope>
    <source>
        <strain evidence="5">ARSEF 373</strain>
    </source>
</reference>
<comment type="caution">
    <text evidence="5">The sequence shown here is derived from an EMBL/GenBank/DDBJ whole genome shotgun (WGS) entry which is preliminary data.</text>
</comment>
<name>A0AAV2YCM1_9STRA</name>
<comment type="similarity">
    <text evidence="2">Belongs to the NOSIP family.</text>
</comment>
<dbReference type="Gene3D" id="3.30.40.10">
    <property type="entry name" value="Zinc/RING finger domain, C3HC4 (zinc finger)"/>
    <property type="match status" value="1"/>
</dbReference>
<keyword evidence="6" id="KW-1185">Reference proteome</keyword>
<dbReference type="InterPro" id="IPR031790">
    <property type="entry name" value="Znf-NOSIP"/>
</dbReference>
<dbReference type="GO" id="GO:0061630">
    <property type="term" value="F:ubiquitin protein ligase activity"/>
    <property type="evidence" value="ECO:0007669"/>
    <property type="project" value="InterPro"/>
</dbReference>
<evidence type="ECO:0000256" key="2">
    <source>
        <dbReference type="ARBA" id="ARBA00008126"/>
    </source>
</evidence>
<evidence type="ECO:0000313" key="6">
    <source>
        <dbReference type="Proteomes" id="UP001146120"/>
    </source>
</evidence>
<dbReference type="InterPro" id="IPR013083">
    <property type="entry name" value="Znf_RING/FYVE/PHD"/>
</dbReference>
<evidence type="ECO:0000256" key="1">
    <source>
        <dbReference type="ARBA" id="ARBA00004123"/>
    </source>
</evidence>
<evidence type="ECO:0000313" key="5">
    <source>
        <dbReference type="EMBL" id="DAZ93172.1"/>
    </source>
</evidence>
<evidence type="ECO:0000256" key="3">
    <source>
        <dbReference type="ARBA" id="ARBA00023242"/>
    </source>
</evidence>
<comment type="subcellular location">
    <subcellularLocation>
        <location evidence="1">Nucleus</location>
    </subcellularLocation>
</comment>
<dbReference type="GO" id="GO:0005634">
    <property type="term" value="C:nucleus"/>
    <property type="evidence" value="ECO:0007669"/>
    <property type="project" value="UniProtKB-SubCell"/>
</dbReference>
<dbReference type="AlphaFoldDB" id="A0AAV2YCM1"/>
<accession>A0AAV2YCM1</accession>
<dbReference type="Pfam" id="PF15906">
    <property type="entry name" value="zf-NOSIP"/>
    <property type="match status" value="1"/>
</dbReference>
<protein>
    <recommendedName>
        <fullName evidence="4">Nitric oxide synthase-interacting protein zinc-finger domain-containing protein</fullName>
    </recommendedName>
</protein>
<proteinExistence type="inferred from homology"/>
<reference evidence="5" key="1">
    <citation type="submission" date="2022-11" db="EMBL/GenBank/DDBJ databases">
        <authorList>
            <person name="Morgan W.R."/>
            <person name="Tartar A."/>
        </authorList>
    </citation>
    <scope>NUCLEOTIDE SEQUENCE</scope>
    <source>
        <strain evidence="5">ARSEF 373</strain>
    </source>
</reference>
<organism evidence="5 6">
    <name type="scientific">Lagenidium giganteum</name>
    <dbReference type="NCBI Taxonomy" id="4803"/>
    <lineage>
        <taxon>Eukaryota</taxon>
        <taxon>Sar</taxon>
        <taxon>Stramenopiles</taxon>
        <taxon>Oomycota</taxon>
        <taxon>Peronosporomycetes</taxon>
        <taxon>Pythiales</taxon>
        <taxon>Pythiaceae</taxon>
    </lineage>
</organism>
<dbReference type="Proteomes" id="UP001146120">
    <property type="component" value="Unassembled WGS sequence"/>
</dbReference>
<keyword evidence="3" id="KW-0539">Nucleus</keyword>
<dbReference type="EMBL" id="DAKRPA010000339">
    <property type="protein sequence ID" value="DAZ93172.1"/>
    <property type="molecule type" value="Genomic_DNA"/>
</dbReference>